<comment type="subcellular location">
    <subcellularLocation>
        <location evidence="1 15">Cytoplasm</location>
    </subcellularLocation>
</comment>
<evidence type="ECO:0000256" key="8">
    <source>
        <dbReference type="ARBA" id="ARBA00022723"/>
    </source>
</evidence>
<dbReference type="UniPathway" id="UPA00111">
    <property type="reaction ID" value="UER00527"/>
</dbReference>
<evidence type="ECO:0000256" key="14">
    <source>
        <dbReference type="PIRSR" id="PIRSR607828-2"/>
    </source>
</evidence>
<feature type="binding site" evidence="14">
    <location>
        <position position="117"/>
    </location>
    <ligand>
        <name>Fe cation</name>
        <dbReference type="ChEBI" id="CHEBI:24875"/>
        <label>1</label>
    </ligand>
</feature>
<evidence type="ECO:0000256" key="6">
    <source>
        <dbReference type="ARBA" id="ARBA00022490"/>
    </source>
</evidence>
<keyword evidence="10 14" id="KW-0408">Iron</keyword>
<protein>
    <recommendedName>
        <fullName evidence="5 15">Inositol oxygenase</fullName>
        <ecNumber evidence="4 15">1.13.99.1</ecNumber>
    </recommendedName>
    <alternativeName>
        <fullName evidence="11 15">Myo-inositol oxygenase</fullName>
    </alternativeName>
</protein>
<feature type="binding site" evidence="14">
    <location>
        <position position="274"/>
    </location>
    <ligand>
        <name>Fe cation</name>
        <dbReference type="ChEBI" id="CHEBI:24875"/>
        <label>1</label>
    </ligand>
</feature>
<organism evidence="16">
    <name type="scientific">Anthurium amnicola</name>
    <dbReference type="NCBI Taxonomy" id="1678845"/>
    <lineage>
        <taxon>Eukaryota</taxon>
        <taxon>Viridiplantae</taxon>
        <taxon>Streptophyta</taxon>
        <taxon>Embryophyta</taxon>
        <taxon>Tracheophyta</taxon>
        <taxon>Spermatophyta</taxon>
        <taxon>Magnoliopsida</taxon>
        <taxon>Liliopsida</taxon>
        <taxon>Araceae</taxon>
        <taxon>Pothoideae</taxon>
        <taxon>Potheae</taxon>
        <taxon>Anthurium</taxon>
    </lineage>
</organism>
<keyword evidence="6 15" id="KW-0963">Cytoplasm</keyword>
<evidence type="ECO:0000256" key="9">
    <source>
        <dbReference type="ARBA" id="ARBA00023002"/>
    </source>
</evidence>
<gene>
    <name evidence="16" type="primary">Os06g0561000_0</name>
    <name evidence="16" type="ORF">g.114010</name>
</gene>
<dbReference type="InterPro" id="IPR007828">
    <property type="entry name" value="Inositol_oxygenase"/>
</dbReference>
<feature type="binding site" evidence="13">
    <location>
        <begin position="104"/>
        <end position="106"/>
    </location>
    <ligand>
        <name>substrate</name>
    </ligand>
</feature>
<accession>A0A1D1XJA1</accession>
<feature type="binding site" evidence="14">
    <location>
        <position position="142"/>
    </location>
    <ligand>
        <name>Fe cation</name>
        <dbReference type="ChEBI" id="CHEBI:24875"/>
        <label>1</label>
    </ligand>
</feature>
<evidence type="ECO:0000256" key="4">
    <source>
        <dbReference type="ARBA" id="ARBA00011919"/>
    </source>
</evidence>
<dbReference type="EMBL" id="GDJX01025462">
    <property type="protein sequence ID" value="JAT42474.1"/>
    <property type="molecule type" value="Transcribed_RNA"/>
</dbReference>
<evidence type="ECO:0000256" key="13">
    <source>
        <dbReference type="PIRSR" id="PIRSR607828-1"/>
    </source>
</evidence>
<evidence type="ECO:0000256" key="7">
    <source>
        <dbReference type="ARBA" id="ARBA00022644"/>
    </source>
</evidence>
<evidence type="ECO:0000256" key="15">
    <source>
        <dbReference type="RuleBase" id="RU367039"/>
    </source>
</evidence>
<evidence type="ECO:0000256" key="11">
    <source>
        <dbReference type="ARBA" id="ARBA00029668"/>
    </source>
</evidence>
<sequence length="306" mass="35825">MTVIVPEPVLSENNSSRANRSAVDDGSLNLDGGFVVPDSNAFGHSFRNYDKESERKASVEEFYRINHINQSYEFAKKKKEQYGKLDRAVMSIWECCELLNEFVDESDPDLDEPQIEHLLQTAESIRRDYPDQDWLHLTALIHDLGKVLLHPSFGGEPQWCVVGDTYPLGCAFDESIVHHQYFKENPDYHNSTFRSKLGIYKENCGLDNVVMSWGHDEYMYMVMTENKTTLPPAAAFIVRFHSFYAMHRSGAYSYLMDDNDEEMVKWLRVFNKYDLYSKSKVRINQEEVKPYYISLIQKYFPEKLRW</sequence>
<feature type="binding site" evidence="13">
    <location>
        <begin position="163"/>
        <end position="164"/>
    </location>
    <ligand>
        <name>substrate</name>
    </ligand>
</feature>
<feature type="binding site" evidence="14">
    <location>
        <position position="241"/>
    </location>
    <ligand>
        <name>Fe cation</name>
        <dbReference type="ChEBI" id="CHEBI:24875"/>
        <label>1</label>
    </ligand>
</feature>
<keyword evidence="9 15" id="KW-0560">Oxidoreductase</keyword>
<dbReference type="AlphaFoldDB" id="A0A1D1XJA1"/>
<dbReference type="SUPFAM" id="SSF109604">
    <property type="entry name" value="HD-domain/PDEase-like"/>
    <property type="match status" value="1"/>
</dbReference>
<dbReference type="EC" id="1.13.99.1" evidence="4 15"/>
<feature type="binding site" evidence="13">
    <location>
        <position position="146"/>
    </location>
    <ligand>
        <name>substrate</name>
    </ligand>
</feature>
<feature type="binding site" evidence="14">
    <location>
        <position position="215"/>
    </location>
    <ligand>
        <name>Fe cation</name>
        <dbReference type="ChEBI" id="CHEBI:24875"/>
        <label>1</label>
    </ligand>
</feature>
<dbReference type="GO" id="GO:0019853">
    <property type="term" value="P:L-ascorbic acid biosynthetic process"/>
    <property type="evidence" value="ECO:0007669"/>
    <property type="project" value="UniProtKB-KW"/>
</dbReference>
<dbReference type="GO" id="GO:0005506">
    <property type="term" value="F:iron ion binding"/>
    <property type="evidence" value="ECO:0007669"/>
    <property type="project" value="InterPro"/>
</dbReference>
<dbReference type="GO" id="GO:0050113">
    <property type="term" value="F:inositol oxygenase activity"/>
    <property type="evidence" value="ECO:0007669"/>
    <property type="project" value="UniProtKB-UniRule"/>
</dbReference>
<feature type="binding site" evidence="14">
    <location>
        <position position="143"/>
    </location>
    <ligand>
        <name>Fe cation</name>
        <dbReference type="ChEBI" id="CHEBI:24875"/>
        <label>1</label>
    </ligand>
</feature>
<evidence type="ECO:0000256" key="3">
    <source>
        <dbReference type="ARBA" id="ARBA00005286"/>
    </source>
</evidence>
<dbReference type="Pfam" id="PF05153">
    <property type="entry name" value="MIOX"/>
    <property type="match status" value="1"/>
</dbReference>
<dbReference type="Gene3D" id="1.10.3210.10">
    <property type="entry name" value="Hypothetical protein af1432"/>
    <property type="match status" value="1"/>
</dbReference>
<comment type="similarity">
    <text evidence="3 15">Belongs to the myo-inositol oxygenase family.</text>
</comment>
<dbReference type="GO" id="GO:0019310">
    <property type="term" value="P:inositol catabolic process"/>
    <property type="evidence" value="ECO:0007669"/>
    <property type="project" value="UniProtKB-UniRule"/>
</dbReference>
<feature type="binding site" evidence="13">
    <location>
        <begin position="241"/>
        <end position="242"/>
    </location>
    <ligand>
        <name>substrate</name>
    </ligand>
</feature>
<evidence type="ECO:0000313" key="16">
    <source>
        <dbReference type="EMBL" id="JAT42474.1"/>
    </source>
</evidence>
<evidence type="ECO:0000256" key="10">
    <source>
        <dbReference type="ARBA" id="ARBA00023004"/>
    </source>
</evidence>
<comment type="cofactor">
    <cofactor evidence="14 15">
        <name>Fe cation</name>
        <dbReference type="ChEBI" id="CHEBI:24875"/>
    </cofactor>
    <text evidence="14 15">Binds 2 iron ions per subunit.</text>
</comment>
<dbReference type="PANTHER" id="PTHR12588:SF0">
    <property type="entry name" value="INOSITOL OXYGENASE"/>
    <property type="match status" value="1"/>
</dbReference>
<comment type="pathway">
    <text evidence="2 15">Polyol metabolism; myo-inositol degradation into D-glucuronate; D-glucuronate from myo-inositol: step 1/1.</text>
</comment>
<evidence type="ECO:0000256" key="5">
    <source>
        <dbReference type="ARBA" id="ARBA00019269"/>
    </source>
</evidence>
<name>A0A1D1XJA1_9ARAE</name>
<proteinExistence type="inferred from homology"/>
<evidence type="ECO:0000256" key="1">
    <source>
        <dbReference type="ARBA" id="ARBA00004496"/>
    </source>
</evidence>
<dbReference type="PANTHER" id="PTHR12588">
    <property type="entry name" value="MYOINOSITOL OXYGENASE"/>
    <property type="match status" value="1"/>
</dbReference>
<evidence type="ECO:0000256" key="12">
    <source>
        <dbReference type="ARBA" id="ARBA00048271"/>
    </source>
</evidence>
<keyword evidence="8 14" id="KW-0479">Metal-binding</keyword>
<reference evidence="16" key="1">
    <citation type="submission" date="2015-07" db="EMBL/GenBank/DDBJ databases">
        <title>Transcriptome Assembly of Anthurium amnicola.</title>
        <authorList>
            <person name="Suzuki J."/>
        </authorList>
    </citation>
    <scope>NUCLEOTIDE SEQUENCE</scope>
</reference>
<comment type="catalytic activity">
    <reaction evidence="12 15">
        <text>myo-inositol + O2 = D-glucuronate + H2O + H(+)</text>
        <dbReference type="Rhea" id="RHEA:23696"/>
        <dbReference type="ChEBI" id="CHEBI:15377"/>
        <dbReference type="ChEBI" id="CHEBI:15378"/>
        <dbReference type="ChEBI" id="CHEBI:15379"/>
        <dbReference type="ChEBI" id="CHEBI:17268"/>
        <dbReference type="ChEBI" id="CHEBI:58720"/>
        <dbReference type="EC" id="1.13.99.1"/>
    </reaction>
</comment>
<keyword evidence="7" id="KW-0060">Ascorbate biosynthesis</keyword>
<feature type="binding site" evidence="13">
    <location>
        <position position="47"/>
    </location>
    <ligand>
        <name>substrate</name>
    </ligand>
</feature>
<dbReference type="GO" id="GO:0005737">
    <property type="term" value="C:cytoplasm"/>
    <property type="evidence" value="ECO:0007669"/>
    <property type="project" value="UniProtKB-SubCell"/>
</dbReference>
<evidence type="ECO:0000256" key="2">
    <source>
        <dbReference type="ARBA" id="ARBA00005167"/>
    </source>
</evidence>